<proteinExistence type="predicted"/>
<evidence type="ECO:0000313" key="3">
    <source>
        <dbReference type="Proteomes" id="UP000617634"/>
    </source>
</evidence>
<dbReference type="EMBL" id="JADZGI010000001">
    <property type="protein sequence ID" value="MBH0112836.1"/>
    <property type="molecule type" value="Genomic_DNA"/>
</dbReference>
<feature type="chain" id="PRO_5036967293" description="DUF4189 domain-containing protein" evidence="1">
    <location>
        <begin position="23"/>
        <end position="137"/>
    </location>
</feature>
<evidence type="ECO:0000313" key="2">
    <source>
        <dbReference type="EMBL" id="MBH0112836.1"/>
    </source>
</evidence>
<evidence type="ECO:0008006" key="4">
    <source>
        <dbReference type="Google" id="ProtNLM"/>
    </source>
</evidence>
<gene>
    <name evidence="2" type="ORF">I5E68_07710</name>
</gene>
<protein>
    <recommendedName>
        <fullName evidence="4">DUF4189 domain-containing protein</fullName>
    </recommendedName>
</protein>
<evidence type="ECO:0000256" key="1">
    <source>
        <dbReference type="SAM" id="SignalP"/>
    </source>
</evidence>
<sequence length="137" mass="14477">MKLVRCAAPGVAAALLVSGSMAGADYSSSVDEDGCWDAASPTNGSCIEVARQKEQGGRLYVYYANTCAHPIHAKVCHELKTGKQDCGYLGIAAGEEAEYWSRAETSTGNFSYAAVGLTDPAKAWVCMSRYKLGQSVP</sequence>
<accession>A0A931HCB8</accession>
<dbReference type="RefSeq" id="WP_197162639.1">
    <property type="nucleotide sequence ID" value="NZ_JADZGI010000001.1"/>
</dbReference>
<reference evidence="2" key="1">
    <citation type="submission" date="2020-11" db="EMBL/GenBank/DDBJ databases">
        <title>Novosphingobium aureum sp. nov., a marine bacterium isolated from sediment of a salt flat.</title>
        <authorList>
            <person name="Yoo Y."/>
            <person name="Kim J.-J."/>
        </authorList>
    </citation>
    <scope>NUCLEOTIDE SEQUENCE</scope>
    <source>
        <strain evidence="2">YJ-S2-02</strain>
    </source>
</reference>
<comment type="caution">
    <text evidence="2">The sequence shown here is derived from an EMBL/GenBank/DDBJ whole genome shotgun (WGS) entry which is preliminary data.</text>
</comment>
<dbReference type="Proteomes" id="UP000617634">
    <property type="component" value="Unassembled WGS sequence"/>
</dbReference>
<name>A0A931HCB8_9SPHN</name>
<keyword evidence="1" id="KW-0732">Signal</keyword>
<keyword evidence="3" id="KW-1185">Reference proteome</keyword>
<feature type="signal peptide" evidence="1">
    <location>
        <begin position="1"/>
        <end position="22"/>
    </location>
</feature>
<organism evidence="2 3">
    <name type="scientific">Novosphingobium aureum</name>
    <dbReference type="NCBI Taxonomy" id="2792964"/>
    <lineage>
        <taxon>Bacteria</taxon>
        <taxon>Pseudomonadati</taxon>
        <taxon>Pseudomonadota</taxon>
        <taxon>Alphaproteobacteria</taxon>
        <taxon>Sphingomonadales</taxon>
        <taxon>Sphingomonadaceae</taxon>
        <taxon>Novosphingobium</taxon>
    </lineage>
</organism>
<dbReference type="AlphaFoldDB" id="A0A931HCB8"/>